<keyword evidence="2" id="KW-1185">Reference proteome</keyword>
<evidence type="ECO:0000313" key="2">
    <source>
        <dbReference type="Proteomes" id="UP000031668"/>
    </source>
</evidence>
<comment type="caution">
    <text evidence="1">The sequence shown here is derived from an EMBL/GenBank/DDBJ whole genome shotgun (WGS) entry which is preliminary data.</text>
</comment>
<dbReference type="Proteomes" id="UP000031668">
    <property type="component" value="Unassembled WGS sequence"/>
</dbReference>
<dbReference type="EMBL" id="JWZT01000078">
    <property type="protein sequence ID" value="KII75005.1"/>
    <property type="molecule type" value="Genomic_DNA"/>
</dbReference>
<sequence>MLADIANVHEPEEVNSFDTQIDTGHPIHAHRIVNYFENNFIYYETDEFLALESVEAYLEVAKFAEENEFEYRKIIIGYEEASRMLLKIDESRSIECFQKFIDIYIKNGDINKAIQRCFEYGHSIKSQSEDSQKGHDFFAQGQRLRAEHDIQHSCVITTFRKRSYYSEDYKIVKELIRKVKQSLNKFNVEETIAAFCADCIGIFYDLCEYFEQLAKDYARFF</sequence>
<dbReference type="AlphaFoldDB" id="A0A0C2NF63"/>
<reference evidence="1 2" key="1">
    <citation type="journal article" date="2014" name="Genome Biol. Evol.">
        <title>The genome of the myxosporean Thelohanellus kitauei shows adaptations to nutrient acquisition within its fish host.</title>
        <authorList>
            <person name="Yang Y."/>
            <person name="Xiong J."/>
            <person name="Zhou Z."/>
            <person name="Huo F."/>
            <person name="Miao W."/>
            <person name="Ran C."/>
            <person name="Liu Y."/>
            <person name="Zhang J."/>
            <person name="Feng J."/>
            <person name="Wang M."/>
            <person name="Wang M."/>
            <person name="Wang L."/>
            <person name="Yao B."/>
        </authorList>
    </citation>
    <scope>NUCLEOTIDE SEQUENCE [LARGE SCALE GENOMIC DNA]</scope>
    <source>
        <strain evidence="1">Wuqing</strain>
    </source>
</reference>
<gene>
    <name evidence="1" type="ORF">RF11_14476</name>
</gene>
<dbReference type="InterPro" id="IPR011990">
    <property type="entry name" value="TPR-like_helical_dom_sf"/>
</dbReference>
<name>A0A0C2NF63_THEKT</name>
<proteinExistence type="predicted"/>
<dbReference type="Gene3D" id="1.25.40.10">
    <property type="entry name" value="Tetratricopeptide repeat domain"/>
    <property type="match status" value="1"/>
</dbReference>
<organism evidence="1 2">
    <name type="scientific">Thelohanellus kitauei</name>
    <name type="common">Myxosporean</name>
    <dbReference type="NCBI Taxonomy" id="669202"/>
    <lineage>
        <taxon>Eukaryota</taxon>
        <taxon>Metazoa</taxon>
        <taxon>Cnidaria</taxon>
        <taxon>Myxozoa</taxon>
        <taxon>Myxosporea</taxon>
        <taxon>Bivalvulida</taxon>
        <taxon>Platysporina</taxon>
        <taxon>Myxobolidae</taxon>
        <taxon>Thelohanellus</taxon>
    </lineage>
</organism>
<accession>A0A0C2NF63</accession>
<protein>
    <submittedName>
        <fullName evidence="1">Uncharacterized protein</fullName>
    </submittedName>
</protein>
<evidence type="ECO:0000313" key="1">
    <source>
        <dbReference type="EMBL" id="KII75005.1"/>
    </source>
</evidence>